<evidence type="ECO:0000259" key="1">
    <source>
        <dbReference type="Pfam" id="PF12773"/>
    </source>
</evidence>
<dbReference type="InterPro" id="IPR025874">
    <property type="entry name" value="DZR"/>
</dbReference>
<protein>
    <recommendedName>
        <fullName evidence="1">DZANK-type domain-containing protein</fullName>
    </recommendedName>
</protein>
<dbReference type="GeneID" id="98918115"/>
<gene>
    <name evidence="2" type="ORF">BUTYVIB_01660</name>
</gene>
<reference evidence="2 3" key="1">
    <citation type="submission" date="2010-02" db="EMBL/GenBank/DDBJ databases">
        <authorList>
            <person name="Weinstock G."/>
            <person name="Sodergren E."/>
            <person name="Clifton S."/>
            <person name="Fulton L."/>
            <person name="Fulton B."/>
            <person name="Courtney L."/>
            <person name="Fronick C."/>
            <person name="Harrison M."/>
            <person name="Strong C."/>
            <person name="Farmer C."/>
            <person name="Delahaunty K."/>
            <person name="Markovic C."/>
            <person name="Hall O."/>
            <person name="Minx P."/>
            <person name="Tomlinson C."/>
            <person name="Mitreva M."/>
            <person name="Nelson J."/>
            <person name="Hou S."/>
            <person name="Wollam A."/>
            <person name="Pepin K.H."/>
            <person name="Johnson M."/>
            <person name="Bhonagiri V."/>
            <person name="Zhang X."/>
            <person name="Suruliraj S."/>
            <person name="Warren W."/>
            <person name="Chinwalla A."/>
            <person name="Mardis E.R."/>
            <person name="Wilson R.K."/>
        </authorList>
    </citation>
    <scope>NUCLEOTIDE SEQUENCE [LARGE SCALE GENOMIC DNA]</scope>
    <source>
        <strain evidence="2 3">DSM 2876</strain>
    </source>
</reference>
<dbReference type="EMBL" id="ABWN01000030">
    <property type="protein sequence ID" value="EFF68389.1"/>
    <property type="molecule type" value="Genomic_DNA"/>
</dbReference>
<dbReference type="AlphaFoldDB" id="D4S0P1"/>
<evidence type="ECO:0000313" key="2">
    <source>
        <dbReference type="EMBL" id="EFF68389.1"/>
    </source>
</evidence>
<dbReference type="STRING" id="45851.BHV86_09500"/>
<dbReference type="RefSeq" id="WP_005603386.1">
    <property type="nucleotide sequence ID" value="NZ_GG663524.1"/>
</dbReference>
<sequence>MSNNEIEACQKKYKELEAGKSGIYNTIGRLYFEKYKDSPEGEFADSVNQINKINEEMKQIDLRIKFINGIVVCTNCGLENGVKSSFCSGCGTRLPHTYSTDGMRCSNCGGLINPGQKFCGSCGAAIPQTETAAAAEPVSQVKTCPNCGCELENDAVFCSECGTKID</sequence>
<name>D4S0P1_9FIRM</name>
<organism evidence="2 3">
    <name type="scientific">Eshraghiella crossota DSM 2876</name>
    <dbReference type="NCBI Taxonomy" id="511680"/>
    <lineage>
        <taxon>Bacteria</taxon>
        <taxon>Bacillati</taxon>
        <taxon>Bacillota</taxon>
        <taxon>Clostridia</taxon>
        <taxon>Lachnospirales</taxon>
        <taxon>Lachnospiraceae</taxon>
        <taxon>Eshraghiella</taxon>
    </lineage>
</organism>
<accession>D4S0P1</accession>
<proteinExistence type="predicted"/>
<dbReference type="Pfam" id="PF12773">
    <property type="entry name" value="DZR"/>
    <property type="match status" value="1"/>
</dbReference>
<dbReference type="Proteomes" id="UP000006238">
    <property type="component" value="Unassembled WGS sequence"/>
</dbReference>
<evidence type="ECO:0000313" key="3">
    <source>
        <dbReference type="Proteomes" id="UP000006238"/>
    </source>
</evidence>
<feature type="domain" description="DZANK-type" evidence="1">
    <location>
        <begin position="73"/>
        <end position="123"/>
    </location>
</feature>
<dbReference type="HOGENOM" id="CLU_1599655_0_0_9"/>
<comment type="caution">
    <text evidence="2">The sequence shown here is derived from an EMBL/GenBank/DDBJ whole genome shotgun (WGS) entry which is preliminary data.</text>
</comment>
<keyword evidence="3" id="KW-1185">Reference proteome</keyword>
<dbReference type="eggNOG" id="COG1716">
    <property type="taxonomic scope" value="Bacteria"/>
</dbReference>